<accession>A0A1Y6C452</accession>
<dbReference type="CDD" id="cd03316">
    <property type="entry name" value="MR_like"/>
    <property type="match status" value="1"/>
</dbReference>
<reference evidence="5 6" key="1">
    <citation type="submission" date="2017-04" db="EMBL/GenBank/DDBJ databases">
        <authorList>
            <person name="Afonso C.L."/>
            <person name="Miller P.J."/>
            <person name="Scott M.A."/>
            <person name="Spackman E."/>
            <person name="Goraichik I."/>
            <person name="Dimitrov K.M."/>
            <person name="Suarez D.L."/>
            <person name="Swayne D.E."/>
        </authorList>
    </citation>
    <scope>NUCLEOTIDE SEQUENCE [LARGE SCALE GENOMIC DNA]</scope>
    <source>
        <strain evidence="5 6">USBA 355</strain>
    </source>
</reference>
<evidence type="ECO:0000259" key="4">
    <source>
        <dbReference type="SMART" id="SM00922"/>
    </source>
</evidence>
<dbReference type="GO" id="GO:0016052">
    <property type="term" value="P:carbohydrate catabolic process"/>
    <property type="evidence" value="ECO:0007669"/>
    <property type="project" value="TreeGrafter"/>
</dbReference>
<protein>
    <submittedName>
        <fullName evidence="5">L-alanine-DL-glutamate epimerase</fullName>
    </submittedName>
</protein>
<dbReference type="SFLD" id="SFLDG00179">
    <property type="entry name" value="mandelate_racemase"/>
    <property type="match status" value="1"/>
</dbReference>
<dbReference type="Gene3D" id="3.30.390.10">
    <property type="entry name" value="Enolase-like, N-terminal domain"/>
    <property type="match status" value="1"/>
</dbReference>
<sequence>MKITSIERSVHRLPLDPPFKPSWDSRARHHFDVDLVRVHTDEGLVGVGSGDSMAGFAGHEELFLGEDPRDLDRHFRIVENLSFHYGRCWPLENALWDLYGLYTGEPVWRLLGGRSNKVRCYASSGSLRAPGELADLAQLIVEEGFPAMKIRFQRADWAEDIEALAAVRDAVGDGLELMVDCNQGWRMPWDAKRPWSLKEALAVARELEELDVYWMEEPLHRGDYEGMRLLREEVDLRIAGGEMTRELHELRLLVEKRCLDVLQPDCVVTGGIFGLAQLARQAVDAGLEFTPHSWGNGIGLMANAHLAAGAAGSSFFEFPFDPPSWTPERRDFPLVDPLVPDSQGWLVLPEGPGFGLELDERRLAETRVG</sequence>
<dbReference type="InterPro" id="IPR036849">
    <property type="entry name" value="Enolase-like_C_sf"/>
</dbReference>
<dbReference type="PANTHER" id="PTHR13794">
    <property type="entry name" value="ENOLASE SUPERFAMILY, MANDELATE RACEMASE"/>
    <property type="match status" value="1"/>
</dbReference>
<evidence type="ECO:0000256" key="1">
    <source>
        <dbReference type="ARBA" id="ARBA00001946"/>
    </source>
</evidence>
<evidence type="ECO:0000313" key="5">
    <source>
        <dbReference type="EMBL" id="SMF44404.1"/>
    </source>
</evidence>
<dbReference type="GO" id="GO:0016836">
    <property type="term" value="F:hydro-lyase activity"/>
    <property type="evidence" value="ECO:0007669"/>
    <property type="project" value="TreeGrafter"/>
</dbReference>
<dbReference type="PANTHER" id="PTHR13794:SF58">
    <property type="entry name" value="MITOCHONDRIAL ENOLASE SUPERFAMILY MEMBER 1"/>
    <property type="match status" value="1"/>
</dbReference>
<evidence type="ECO:0000256" key="3">
    <source>
        <dbReference type="ARBA" id="ARBA00022842"/>
    </source>
</evidence>
<dbReference type="InterPro" id="IPR046945">
    <property type="entry name" value="RHMD-like"/>
</dbReference>
<comment type="cofactor">
    <cofactor evidence="1">
        <name>Mg(2+)</name>
        <dbReference type="ChEBI" id="CHEBI:18420"/>
    </cofactor>
</comment>
<dbReference type="EMBL" id="FWZX01000015">
    <property type="protein sequence ID" value="SMF44404.1"/>
    <property type="molecule type" value="Genomic_DNA"/>
</dbReference>
<gene>
    <name evidence="5" type="ORF">SAMN05428998_115127</name>
</gene>
<evidence type="ECO:0000256" key="2">
    <source>
        <dbReference type="ARBA" id="ARBA00022723"/>
    </source>
</evidence>
<organism evidence="5 6">
    <name type="scientific">Tistlia consotensis USBA 355</name>
    <dbReference type="NCBI Taxonomy" id="560819"/>
    <lineage>
        <taxon>Bacteria</taxon>
        <taxon>Pseudomonadati</taxon>
        <taxon>Pseudomonadota</taxon>
        <taxon>Alphaproteobacteria</taxon>
        <taxon>Rhodospirillales</taxon>
        <taxon>Rhodovibrionaceae</taxon>
        <taxon>Tistlia</taxon>
    </lineage>
</organism>
<dbReference type="SMART" id="SM00922">
    <property type="entry name" value="MR_MLE"/>
    <property type="match status" value="1"/>
</dbReference>
<dbReference type="GO" id="GO:0000287">
    <property type="term" value="F:magnesium ion binding"/>
    <property type="evidence" value="ECO:0007669"/>
    <property type="project" value="TreeGrafter"/>
</dbReference>
<dbReference type="AlphaFoldDB" id="A0A1Y6C452"/>
<name>A0A1Y6C452_9PROT</name>
<keyword evidence="2" id="KW-0479">Metal-binding</keyword>
<dbReference type="Proteomes" id="UP000192917">
    <property type="component" value="Unassembled WGS sequence"/>
</dbReference>
<dbReference type="SFLD" id="SFLDS00001">
    <property type="entry name" value="Enolase"/>
    <property type="match status" value="1"/>
</dbReference>
<dbReference type="SUPFAM" id="SSF51604">
    <property type="entry name" value="Enolase C-terminal domain-like"/>
    <property type="match status" value="1"/>
</dbReference>
<dbReference type="Gene3D" id="3.20.20.120">
    <property type="entry name" value="Enolase-like C-terminal domain"/>
    <property type="match status" value="1"/>
</dbReference>
<dbReference type="InterPro" id="IPR029065">
    <property type="entry name" value="Enolase_C-like"/>
</dbReference>
<evidence type="ECO:0000313" key="6">
    <source>
        <dbReference type="Proteomes" id="UP000192917"/>
    </source>
</evidence>
<keyword evidence="3" id="KW-0460">Magnesium</keyword>
<dbReference type="SUPFAM" id="SSF54826">
    <property type="entry name" value="Enolase N-terminal domain-like"/>
    <property type="match status" value="1"/>
</dbReference>
<dbReference type="Pfam" id="PF13378">
    <property type="entry name" value="MR_MLE_C"/>
    <property type="match status" value="1"/>
</dbReference>
<dbReference type="InterPro" id="IPR029017">
    <property type="entry name" value="Enolase-like_N"/>
</dbReference>
<feature type="domain" description="Mandelate racemase/muconate lactonizing enzyme C-terminal" evidence="4">
    <location>
        <begin position="130"/>
        <end position="237"/>
    </location>
</feature>
<dbReference type="InterPro" id="IPR013342">
    <property type="entry name" value="Mandelate_racemase_C"/>
</dbReference>
<dbReference type="RefSeq" id="WP_085124084.1">
    <property type="nucleotide sequence ID" value="NZ_FWZX01000015.1"/>
</dbReference>
<dbReference type="STRING" id="560819.SAMN05428998_115127"/>
<proteinExistence type="predicted"/>
<keyword evidence="6" id="KW-1185">Reference proteome</keyword>